<name>A8ZKG6_ACAM1</name>
<dbReference type="PIRSF" id="PIRSF035042">
    <property type="entry name" value="UCP035042_thirdx"/>
    <property type="match status" value="1"/>
</dbReference>
<gene>
    <name evidence="1" type="ordered locus">AM1_A0159</name>
</gene>
<dbReference type="Pfam" id="PF06999">
    <property type="entry name" value="Suc_Fer-like"/>
    <property type="match status" value="1"/>
</dbReference>
<organism evidence="1 2">
    <name type="scientific">Acaryochloris marina (strain MBIC 11017)</name>
    <dbReference type="NCBI Taxonomy" id="329726"/>
    <lineage>
        <taxon>Bacteria</taxon>
        <taxon>Bacillati</taxon>
        <taxon>Cyanobacteriota</taxon>
        <taxon>Cyanophyceae</taxon>
        <taxon>Acaryochloridales</taxon>
        <taxon>Acaryochloridaceae</taxon>
        <taxon>Acaryochloris</taxon>
    </lineage>
</organism>
<dbReference type="HOGENOM" id="CLU_050357_0_0_3"/>
<dbReference type="Proteomes" id="UP000000268">
    <property type="component" value="Plasmid pREB1"/>
</dbReference>
<dbReference type="PANTHER" id="PTHR31902">
    <property type="entry name" value="ACTIN PATCHES DISTAL PROTEIN 1"/>
    <property type="match status" value="1"/>
</dbReference>
<dbReference type="InterPro" id="IPR009737">
    <property type="entry name" value="Aim32/Apd1-like"/>
</dbReference>
<protein>
    <recommendedName>
        <fullName evidence="3">Sucrase ferredoxin</fullName>
    </recommendedName>
</protein>
<evidence type="ECO:0000313" key="1">
    <source>
        <dbReference type="EMBL" id="ABW31666.1"/>
    </source>
</evidence>
<geneLocation type="plasmid" evidence="1 2">
    <name>pREB1</name>
</geneLocation>
<sequence>MLTQTALSDCRFCSLVSKQNGEDPIGTARTVDHWLLIELAQPWIEKMFKEDPRIAPLIKLFRHLFTKYGVVIQPILIAPDKVYSRPGETRIIYFHRAQKLFTQYKKQEFIVPEAEFPRLVTALLKHLMKQPNEFSAFHHFRQETTHIREILVCTHGNVDAACARFGYPIYKNLREGYATQPNNHLRVWRCSHFGGHKFAPTLIDLPRGHYWGHLEPEIVDLLVNQQGEVAKLRSHYRGWSGLSKFEQIAERDIWMREGWDWLTQDKSGKTTRKGLIGIKRYLYPLLKLIPLKRVQFFLEQWTRDAIWAEVQIQFTSPDQTRAGTYFARVEMSESVMTAGKSPKLGEAVQLKPVPQYRLSRLVKLK</sequence>
<dbReference type="PANTHER" id="PTHR31902:SF22">
    <property type="entry name" value="SLL1203 PROTEIN"/>
    <property type="match status" value="1"/>
</dbReference>
<dbReference type="KEGG" id="amr:AM1_A0159"/>
<dbReference type="AlphaFoldDB" id="A8ZKG6"/>
<reference evidence="1 2" key="1">
    <citation type="journal article" date="2008" name="Proc. Natl. Acad. Sci. U.S.A.">
        <title>Niche adaptation and genome expansion in the chlorophyll d-producing cyanobacterium Acaryochloris marina.</title>
        <authorList>
            <person name="Swingley W.D."/>
            <person name="Chen M."/>
            <person name="Cheung P.C."/>
            <person name="Conrad A.L."/>
            <person name="Dejesa L.C."/>
            <person name="Hao J."/>
            <person name="Honchak B.M."/>
            <person name="Karbach L.E."/>
            <person name="Kurdoglu A."/>
            <person name="Lahiri S."/>
            <person name="Mastrian S.D."/>
            <person name="Miyashita H."/>
            <person name="Page L."/>
            <person name="Ramakrishna P."/>
            <person name="Satoh S."/>
            <person name="Sattley W.M."/>
            <person name="Shimada Y."/>
            <person name="Taylor H.L."/>
            <person name="Tomo T."/>
            <person name="Tsuchiya T."/>
            <person name="Wang Z.T."/>
            <person name="Raymond J."/>
            <person name="Mimuro M."/>
            <person name="Blankenship R.E."/>
            <person name="Touchman J.W."/>
        </authorList>
    </citation>
    <scope>NUCLEOTIDE SEQUENCE [LARGE SCALE GENOMIC DNA]</scope>
    <source>
        <strain evidence="2">MBIC 11017</strain>
        <plasmid evidence="2">Plasmid pREB1</plasmid>
    </source>
</reference>
<evidence type="ECO:0008006" key="3">
    <source>
        <dbReference type="Google" id="ProtNLM"/>
    </source>
</evidence>
<keyword evidence="2" id="KW-1185">Reference proteome</keyword>
<dbReference type="CDD" id="cd03062">
    <property type="entry name" value="TRX_Fd_Sucrase"/>
    <property type="match status" value="1"/>
</dbReference>
<dbReference type="RefSeq" id="WP_012166664.1">
    <property type="nucleotide sequence ID" value="NC_009926.1"/>
</dbReference>
<accession>A8ZKG6</accession>
<proteinExistence type="predicted"/>
<dbReference type="SUPFAM" id="SSF52833">
    <property type="entry name" value="Thioredoxin-like"/>
    <property type="match status" value="1"/>
</dbReference>
<dbReference type="EMBL" id="CP000838">
    <property type="protein sequence ID" value="ABW31666.1"/>
    <property type="molecule type" value="Genomic_DNA"/>
</dbReference>
<dbReference type="InterPro" id="IPR036249">
    <property type="entry name" value="Thioredoxin-like_sf"/>
</dbReference>
<dbReference type="OrthoDB" id="3399139at2"/>
<keyword evidence="1" id="KW-0614">Plasmid</keyword>
<evidence type="ECO:0000313" key="2">
    <source>
        <dbReference type="Proteomes" id="UP000000268"/>
    </source>
</evidence>
<dbReference type="Gene3D" id="3.40.30.10">
    <property type="entry name" value="Glutaredoxin"/>
    <property type="match status" value="1"/>
</dbReference>
<dbReference type="InterPro" id="IPR010350">
    <property type="entry name" value="Aim32/Apd1-like_bac"/>
</dbReference>